<evidence type="ECO:0000256" key="1">
    <source>
        <dbReference type="SAM" id="MobiDB-lite"/>
    </source>
</evidence>
<feature type="region of interest" description="Disordered" evidence="1">
    <location>
        <begin position="95"/>
        <end position="138"/>
    </location>
</feature>
<dbReference type="CDD" id="cd20558">
    <property type="entry name" value="CYCLIN_ScPCL7-like"/>
    <property type="match status" value="1"/>
</dbReference>
<evidence type="ECO:0000313" key="3">
    <source>
        <dbReference type="Proteomes" id="UP001161017"/>
    </source>
</evidence>
<gene>
    <name evidence="2" type="ORF">OHK93_008250</name>
</gene>
<dbReference type="Gene3D" id="1.10.472.10">
    <property type="entry name" value="Cyclin-like"/>
    <property type="match status" value="1"/>
</dbReference>
<name>A0AA43TUX1_9LECA</name>
<dbReference type="PANTHER" id="PTHR15615:SF32">
    <property type="entry name" value="PROTEIN KINASE COMPLEX COMPONENT, PUTATIVE (AFU_ORTHOLOGUE AFUA_2G07660)-RELATED"/>
    <property type="match status" value="1"/>
</dbReference>
<feature type="region of interest" description="Disordered" evidence="1">
    <location>
        <begin position="1"/>
        <end position="41"/>
    </location>
</feature>
<organism evidence="2 3">
    <name type="scientific">Ramalina farinacea</name>
    <dbReference type="NCBI Taxonomy" id="258253"/>
    <lineage>
        <taxon>Eukaryota</taxon>
        <taxon>Fungi</taxon>
        <taxon>Dikarya</taxon>
        <taxon>Ascomycota</taxon>
        <taxon>Pezizomycotina</taxon>
        <taxon>Lecanoromycetes</taxon>
        <taxon>OSLEUM clade</taxon>
        <taxon>Lecanoromycetidae</taxon>
        <taxon>Lecanorales</taxon>
        <taxon>Lecanorineae</taxon>
        <taxon>Ramalinaceae</taxon>
        <taxon>Ramalina</taxon>
    </lineage>
</organism>
<feature type="compositionally biased region" description="Basic and acidic residues" evidence="1">
    <location>
        <begin position="97"/>
        <end position="107"/>
    </location>
</feature>
<dbReference type="GO" id="GO:0005634">
    <property type="term" value="C:nucleus"/>
    <property type="evidence" value="ECO:0007669"/>
    <property type="project" value="TreeGrafter"/>
</dbReference>
<accession>A0AA43TUX1</accession>
<sequence>MADSWKMSSPSQEPPAPPSPSADAGIAPGTAAHASDNGHVPPVSDIDVFTLTPVAALKILSNSLEVLVRITGDIPPTPPVNRPPISTLDLAEAESENEARLAQEEKKQKRRSRQWIGDDEDVPVKARTPIGSPEARPTEPIQIVDPEVEPFETQHAAVIRKFCSKKPPPIALEDYLMRLHRYCPMSTAVYLAAGLYIHRLAMIEKWLPVTKRNVHRLVLAGLRISMKALEDLSYPHSRFAKVGGVTESEMVRLEVSFCFVTGFNLRVTSEMLLEYAKTARDSALLHQIPSDFQPKLPAFKDQRFIVTNYDNPARTSQTETWAAAG</sequence>
<evidence type="ECO:0000313" key="2">
    <source>
        <dbReference type="EMBL" id="MDI1488973.1"/>
    </source>
</evidence>
<keyword evidence="3" id="KW-1185">Reference proteome</keyword>
<dbReference type="Pfam" id="PF08613">
    <property type="entry name" value="Cyclin"/>
    <property type="match status" value="1"/>
</dbReference>
<dbReference type="AlphaFoldDB" id="A0AA43TUX1"/>
<dbReference type="InterPro" id="IPR013922">
    <property type="entry name" value="Cyclin_PHO80-like"/>
</dbReference>
<comment type="caution">
    <text evidence="2">The sequence shown here is derived from an EMBL/GenBank/DDBJ whole genome shotgun (WGS) entry which is preliminary data.</text>
</comment>
<proteinExistence type="predicted"/>
<dbReference type="InterPro" id="IPR036915">
    <property type="entry name" value="Cyclin-like_sf"/>
</dbReference>
<dbReference type="GO" id="GO:0016538">
    <property type="term" value="F:cyclin-dependent protein serine/threonine kinase regulator activity"/>
    <property type="evidence" value="ECO:0007669"/>
    <property type="project" value="TreeGrafter"/>
</dbReference>
<dbReference type="Proteomes" id="UP001161017">
    <property type="component" value="Unassembled WGS sequence"/>
</dbReference>
<dbReference type="GO" id="GO:0019901">
    <property type="term" value="F:protein kinase binding"/>
    <property type="evidence" value="ECO:0007669"/>
    <property type="project" value="InterPro"/>
</dbReference>
<dbReference type="PANTHER" id="PTHR15615">
    <property type="match status" value="1"/>
</dbReference>
<dbReference type="EMBL" id="JAPUFD010000008">
    <property type="protein sequence ID" value="MDI1488973.1"/>
    <property type="molecule type" value="Genomic_DNA"/>
</dbReference>
<evidence type="ECO:0008006" key="4">
    <source>
        <dbReference type="Google" id="ProtNLM"/>
    </source>
</evidence>
<dbReference type="GO" id="GO:0000307">
    <property type="term" value="C:cyclin-dependent protein kinase holoenzyme complex"/>
    <property type="evidence" value="ECO:0007669"/>
    <property type="project" value="TreeGrafter"/>
</dbReference>
<reference evidence="2" key="1">
    <citation type="journal article" date="2023" name="Genome Biol. Evol.">
        <title>First Whole Genome Sequence and Flow Cytometry Genome Size Data for the Lichen-Forming Fungus Ramalina farinacea (Ascomycota).</title>
        <authorList>
            <person name="Llewellyn T."/>
            <person name="Mian S."/>
            <person name="Hill R."/>
            <person name="Leitch I.J."/>
            <person name="Gaya E."/>
        </authorList>
    </citation>
    <scope>NUCLEOTIDE SEQUENCE</scope>
    <source>
        <strain evidence="2">LIQ254RAFAR</strain>
    </source>
</reference>
<protein>
    <recommendedName>
        <fullName evidence="4">Cyclin</fullName>
    </recommendedName>
</protein>
<dbReference type="SUPFAM" id="SSF47954">
    <property type="entry name" value="Cyclin-like"/>
    <property type="match status" value="1"/>
</dbReference>